<gene>
    <name evidence="2" type="ORF">CEUSTIGMA_g2049.t1</name>
</gene>
<organism evidence="2 3">
    <name type="scientific">Chlamydomonas eustigma</name>
    <dbReference type="NCBI Taxonomy" id="1157962"/>
    <lineage>
        <taxon>Eukaryota</taxon>
        <taxon>Viridiplantae</taxon>
        <taxon>Chlorophyta</taxon>
        <taxon>core chlorophytes</taxon>
        <taxon>Chlorophyceae</taxon>
        <taxon>CS clade</taxon>
        <taxon>Chlamydomonadales</taxon>
        <taxon>Chlamydomonadaceae</taxon>
        <taxon>Chlamydomonas</taxon>
    </lineage>
</organism>
<dbReference type="Proteomes" id="UP000232323">
    <property type="component" value="Unassembled WGS sequence"/>
</dbReference>
<accession>A0A250WUW1</accession>
<sequence length="722" mass="79273">MISSNTEPKSIALDPLISLSPPTSKYLHKEGEKAFEEQYTSCNAAPENHKKTDDTRLKPQEMSMQTRPAKISSHSFSPNVMASVIRKRSLSLKPSAVSRAKIACNSSANFKPRVHVPLIHGSQKVTAEGMPHLSPNRESIVARLQAAGSPVHNRNAVPQKPATLLNLNSKQNTFRTVPNIKRRALPHCNSELQALKLKSARMSPAAQGRSLSFSQPCASVQIALASADKERPEQINKDWTKDLGQGKAIESDYYPINTHHELPTETASWRPTGHPRGKDCHGRDPQIDFHGGLSSVSIAYSQSIPIPQVLMLDSVAHLESTHLLPFKIEAVISRKADEINTCAQSAAETQFTPINNQLFTEESKAERTKLIATEQQNGAEGLIIVATEKDVSKSSDSSHPPMKPGRCCTEIESGVSLTDQLSLTLVSTADFEELPEPRTPLIAGLLCGKNRDLKRSALPPVKEMMGKVGRLMPYAQPKQHVSDAQSCWPENYADDFHTPQLPLPSSSYCRSASVKQVQLSLVPHAADFEAAHQCLDLVSNLIQGSSSLTKHGQQNCCNVNITLIPVTHVGGGKEAVTRQQHVGPGGPMSAALRNNITSLFGLEENFQNFDLLGKLEWDRVLEETPMFVAQSEDCCQLTPASDSEKAVLCKNPNHAILNLISCPQEQNQNATDPQISDLRLKVDQGREFEEIDKDEAKLIVEIFKCGWLSDLESLMSFMKEDS</sequence>
<evidence type="ECO:0000313" key="2">
    <source>
        <dbReference type="EMBL" id="GAX74601.1"/>
    </source>
</evidence>
<dbReference type="EMBL" id="BEGY01000008">
    <property type="protein sequence ID" value="GAX74601.1"/>
    <property type="molecule type" value="Genomic_DNA"/>
</dbReference>
<feature type="region of interest" description="Disordered" evidence="1">
    <location>
        <begin position="265"/>
        <end position="284"/>
    </location>
</feature>
<proteinExistence type="predicted"/>
<keyword evidence="3" id="KW-1185">Reference proteome</keyword>
<name>A0A250WUW1_9CHLO</name>
<dbReference type="AlphaFoldDB" id="A0A250WUW1"/>
<comment type="caution">
    <text evidence="2">The sequence shown here is derived from an EMBL/GenBank/DDBJ whole genome shotgun (WGS) entry which is preliminary data.</text>
</comment>
<evidence type="ECO:0000256" key="1">
    <source>
        <dbReference type="SAM" id="MobiDB-lite"/>
    </source>
</evidence>
<reference evidence="2 3" key="1">
    <citation type="submission" date="2017-08" db="EMBL/GenBank/DDBJ databases">
        <title>Acidophilic green algal genome provides insights into adaptation to an acidic environment.</title>
        <authorList>
            <person name="Hirooka S."/>
            <person name="Hirose Y."/>
            <person name="Kanesaki Y."/>
            <person name="Higuchi S."/>
            <person name="Fujiwara T."/>
            <person name="Onuma R."/>
            <person name="Era A."/>
            <person name="Ohbayashi R."/>
            <person name="Uzuka A."/>
            <person name="Nozaki H."/>
            <person name="Yoshikawa H."/>
            <person name="Miyagishima S.Y."/>
        </authorList>
    </citation>
    <scope>NUCLEOTIDE SEQUENCE [LARGE SCALE GENOMIC DNA]</scope>
    <source>
        <strain evidence="2 3">NIES-2499</strain>
    </source>
</reference>
<evidence type="ECO:0000313" key="3">
    <source>
        <dbReference type="Proteomes" id="UP000232323"/>
    </source>
</evidence>
<protein>
    <submittedName>
        <fullName evidence="2">Uncharacterized protein</fullName>
    </submittedName>
</protein>